<reference evidence="2 3" key="1">
    <citation type="submission" date="2020-09" db="EMBL/GenBank/DDBJ databases">
        <title>Genome seq and assembly of Chryseobacterium sp.</title>
        <authorList>
            <person name="Chhetri G."/>
        </authorList>
    </citation>
    <scope>NUCLEOTIDE SEQUENCE [LARGE SCALE GENOMIC DNA]</scope>
    <source>
        <strain evidence="2 3">GCR10</strain>
    </source>
</reference>
<evidence type="ECO:0000256" key="1">
    <source>
        <dbReference type="SAM" id="SignalP"/>
    </source>
</evidence>
<organism evidence="2 3">
    <name type="scientific">Chryseobacterium caseinilyticum</name>
    <dbReference type="NCBI Taxonomy" id="2771428"/>
    <lineage>
        <taxon>Bacteria</taxon>
        <taxon>Pseudomonadati</taxon>
        <taxon>Bacteroidota</taxon>
        <taxon>Flavobacteriia</taxon>
        <taxon>Flavobacteriales</taxon>
        <taxon>Weeksellaceae</taxon>
        <taxon>Chryseobacterium group</taxon>
        <taxon>Chryseobacterium</taxon>
    </lineage>
</organism>
<proteinExistence type="predicted"/>
<feature type="signal peptide" evidence="1">
    <location>
        <begin position="1"/>
        <end position="18"/>
    </location>
</feature>
<dbReference type="Proteomes" id="UP000637299">
    <property type="component" value="Unassembled WGS sequence"/>
</dbReference>
<evidence type="ECO:0000313" key="3">
    <source>
        <dbReference type="Proteomes" id="UP000637299"/>
    </source>
</evidence>
<feature type="chain" id="PRO_5046776671" evidence="1">
    <location>
        <begin position="19"/>
        <end position="222"/>
    </location>
</feature>
<protein>
    <submittedName>
        <fullName evidence="2">Uncharacterized protein</fullName>
    </submittedName>
</protein>
<dbReference type="EMBL" id="JACYFS010000001">
    <property type="protein sequence ID" value="MBD8082231.1"/>
    <property type="molecule type" value="Genomic_DNA"/>
</dbReference>
<keyword evidence="1" id="KW-0732">Signal</keyword>
<name>A0ABR8ZAG7_9FLAO</name>
<comment type="caution">
    <text evidence="2">The sequence shown here is derived from an EMBL/GenBank/DDBJ whole genome shotgun (WGS) entry which is preliminary data.</text>
</comment>
<accession>A0ABR8ZAG7</accession>
<evidence type="ECO:0000313" key="2">
    <source>
        <dbReference type="EMBL" id="MBD8082231.1"/>
    </source>
</evidence>
<gene>
    <name evidence="2" type="ORF">IC610_07290</name>
</gene>
<dbReference type="RefSeq" id="WP_191735906.1">
    <property type="nucleotide sequence ID" value="NZ_JACYFS010000001.1"/>
</dbReference>
<sequence length="222" mass="24296">MKKIISVALLLMSLSVYSQVSIPENSRQGIITTKTDEIIEYRNLKYENGKVVYTNKNNNEQEFLYDNSVKSIKEIDGSLNAKADTYSLPENKDGDKVQKLSSKKEIKQYLLQQNNSQYKSGRTINSVGTALVVGGAAAFFIGGISNLSSANKTYAYGEEPKGSPVPLIIGLIGAGAGVVLKLTGHSQMKSAINQYKNADAKKFTPSFYALNNRNGMGLMMKF</sequence>
<keyword evidence="3" id="KW-1185">Reference proteome</keyword>